<accession>A0A9D4ZFN5</accession>
<evidence type="ECO:0000313" key="2">
    <source>
        <dbReference type="Proteomes" id="UP000886520"/>
    </source>
</evidence>
<name>A0A9D4ZFN5_ADICA</name>
<evidence type="ECO:0000313" key="1">
    <source>
        <dbReference type="EMBL" id="KAI5071500.1"/>
    </source>
</evidence>
<comment type="caution">
    <text evidence="1">The sequence shown here is derived from an EMBL/GenBank/DDBJ whole genome shotgun (WGS) entry which is preliminary data.</text>
</comment>
<dbReference type="Proteomes" id="UP000886520">
    <property type="component" value="Chromosome 13"/>
</dbReference>
<dbReference type="EMBL" id="JABFUD020000013">
    <property type="protein sequence ID" value="KAI5071500.1"/>
    <property type="molecule type" value="Genomic_DNA"/>
</dbReference>
<proteinExistence type="predicted"/>
<keyword evidence="2" id="KW-1185">Reference proteome</keyword>
<gene>
    <name evidence="1" type="ORF">GOP47_0013751</name>
</gene>
<reference evidence="1" key="1">
    <citation type="submission" date="2021-01" db="EMBL/GenBank/DDBJ databases">
        <title>Adiantum capillus-veneris genome.</title>
        <authorList>
            <person name="Fang Y."/>
            <person name="Liao Q."/>
        </authorList>
    </citation>
    <scope>NUCLEOTIDE SEQUENCE</scope>
    <source>
        <strain evidence="1">H3</strain>
        <tissue evidence="1">Leaf</tissue>
    </source>
</reference>
<sequence>MDISLVPRERGCRPGGAFSYLLLLEVNEQSPKFVELWKQFKETSLLFVLKPYKSKEEGERRSYFILGRQVWKLVMPNFALIPMCCDADTWHRFGCRNWFDNSRRFGVCDP</sequence>
<organism evidence="1 2">
    <name type="scientific">Adiantum capillus-veneris</name>
    <name type="common">Maidenhair fern</name>
    <dbReference type="NCBI Taxonomy" id="13818"/>
    <lineage>
        <taxon>Eukaryota</taxon>
        <taxon>Viridiplantae</taxon>
        <taxon>Streptophyta</taxon>
        <taxon>Embryophyta</taxon>
        <taxon>Tracheophyta</taxon>
        <taxon>Polypodiopsida</taxon>
        <taxon>Polypodiidae</taxon>
        <taxon>Polypodiales</taxon>
        <taxon>Pteridineae</taxon>
        <taxon>Pteridaceae</taxon>
        <taxon>Vittarioideae</taxon>
        <taxon>Adiantum</taxon>
    </lineage>
</organism>
<dbReference type="AlphaFoldDB" id="A0A9D4ZFN5"/>
<protein>
    <submittedName>
        <fullName evidence="1">Uncharacterized protein</fullName>
    </submittedName>
</protein>